<evidence type="ECO:0000313" key="1">
    <source>
        <dbReference type="EMBL" id="NGU31054.1"/>
    </source>
</evidence>
<dbReference type="InterPro" id="IPR029052">
    <property type="entry name" value="Metallo-depent_PP-like"/>
</dbReference>
<gene>
    <name evidence="1" type="ORF">G6Z34_13260</name>
</gene>
<comment type="caution">
    <text evidence="1">The sequence shown here is derived from an EMBL/GenBank/DDBJ whole genome shotgun (WGS) entry which is preliminary data.</text>
</comment>
<evidence type="ECO:0000313" key="2">
    <source>
        <dbReference type="Proteomes" id="UP000481454"/>
    </source>
</evidence>
<dbReference type="AlphaFoldDB" id="A0AAP6WRY2"/>
<accession>A0AAP6WRY2</accession>
<name>A0AAP6WRY2_CLOPF</name>
<organism evidence="1 2">
    <name type="scientific">Clostridium perfringens</name>
    <dbReference type="NCBI Taxonomy" id="1502"/>
    <lineage>
        <taxon>Bacteria</taxon>
        <taxon>Bacillati</taxon>
        <taxon>Bacillota</taxon>
        <taxon>Clostridia</taxon>
        <taxon>Eubacteriales</taxon>
        <taxon>Clostridiaceae</taxon>
        <taxon>Clostridium</taxon>
    </lineage>
</organism>
<evidence type="ECO:0008006" key="3">
    <source>
        <dbReference type="Google" id="ProtNLM"/>
    </source>
</evidence>
<dbReference type="SUPFAM" id="SSF56300">
    <property type="entry name" value="Metallo-dependent phosphatases"/>
    <property type="match status" value="1"/>
</dbReference>
<dbReference type="RefSeq" id="WP_164800988.1">
    <property type="nucleotide sequence ID" value="NZ_JAALLZ010000006.1"/>
</dbReference>
<proteinExistence type="predicted"/>
<dbReference type="EMBL" id="JAALLZ010000006">
    <property type="protein sequence ID" value="NGU31054.1"/>
    <property type="molecule type" value="Genomic_DNA"/>
</dbReference>
<dbReference type="Gene3D" id="3.60.21.10">
    <property type="match status" value="1"/>
</dbReference>
<sequence>MGELLKRRDNESDFEYIKRIVYGKLVDKTIDLDFSELSVPIFNKKLSSDDCRRRCYGLKYLFELMDKEGINSVSENEILKKIEEKSLELDLQRKKLQATKLELNRNQRIKSRRELFYENIGEEIERLPLPKFEELPIKKVNGEYLLCWADLHYGADFISENNEYSREECKTRMQRLASRVKNMCIEKGINKLHVIGLGDDIQGILRISDTQINDVPVMQSVVEVSRLIAHVLNTISSVCNVTYYHTMASNHSQTRPLTAKPDLIKEDLEFVIGNYIHDLVENNERIEVKLSEKDYHSFNIAGQQILALHGHQIKNINNAIKDYSMQHRKFYDIVLMGHLHGGQQMSVGESENGNSELVIVPSIVGSDPYSDTLKKGSKSMAKLFKLEEGNGITENYTIVLN</sequence>
<reference evidence="1 2" key="1">
    <citation type="submission" date="2020-02" db="EMBL/GenBank/DDBJ databases">
        <title>Genomic Insights into the Phylogeny and Genetic Plasticity of the Human and Animal Enteric Pathogen Clostridium perfringens.</title>
        <authorList>
            <person name="Feng Y."/>
            <person name="Hu Y."/>
        </authorList>
    </citation>
    <scope>NUCLEOTIDE SEQUENCE [LARGE SCALE GENOMIC DNA]</scope>
    <source>
        <strain evidence="1 2">CP-40</strain>
    </source>
</reference>
<protein>
    <recommendedName>
        <fullName evidence="3">Calcineurin-like phosphoesterase domain-containing protein</fullName>
    </recommendedName>
</protein>
<dbReference type="Proteomes" id="UP000481454">
    <property type="component" value="Unassembled WGS sequence"/>
</dbReference>